<evidence type="ECO:0000313" key="1">
    <source>
        <dbReference type="EMBL" id="SFJ24587.1"/>
    </source>
</evidence>
<keyword evidence="2" id="KW-1185">Reference proteome</keyword>
<dbReference type="RefSeq" id="WP_093887311.1">
    <property type="nucleotide sequence ID" value="NZ_FOQY01000007.1"/>
</dbReference>
<gene>
    <name evidence="1" type="ORF">SAMN05216275_107192</name>
</gene>
<name>A0A1I3PTD5_9ACTN</name>
<dbReference type="EMBL" id="FOQY01000007">
    <property type="protein sequence ID" value="SFJ24587.1"/>
    <property type="molecule type" value="Genomic_DNA"/>
</dbReference>
<reference evidence="2" key="1">
    <citation type="submission" date="2016-10" db="EMBL/GenBank/DDBJ databases">
        <authorList>
            <person name="Varghese N."/>
            <person name="Submissions S."/>
        </authorList>
    </citation>
    <scope>NUCLEOTIDE SEQUENCE [LARGE SCALE GENOMIC DNA]</scope>
    <source>
        <strain evidence="2">CGMCC 4.2126</strain>
    </source>
</reference>
<dbReference type="Proteomes" id="UP000199111">
    <property type="component" value="Unassembled WGS sequence"/>
</dbReference>
<protein>
    <submittedName>
        <fullName evidence="1">Uncharacterized protein</fullName>
    </submittedName>
</protein>
<proteinExistence type="predicted"/>
<organism evidence="1 2">
    <name type="scientific">Streptosporangium canum</name>
    <dbReference type="NCBI Taxonomy" id="324952"/>
    <lineage>
        <taxon>Bacteria</taxon>
        <taxon>Bacillati</taxon>
        <taxon>Actinomycetota</taxon>
        <taxon>Actinomycetes</taxon>
        <taxon>Streptosporangiales</taxon>
        <taxon>Streptosporangiaceae</taxon>
        <taxon>Streptosporangium</taxon>
    </lineage>
</organism>
<evidence type="ECO:0000313" key="2">
    <source>
        <dbReference type="Proteomes" id="UP000199111"/>
    </source>
</evidence>
<dbReference type="GeneID" id="96298438"/>
<dbReference type="AlphaFoldDB" id="A0A1I3PTD5"/>
<sequence length="135" mass="13725">MGVPADGWLSRTLRPKKVPVPWAAAVRAGAVVSAGPWTAAWWPEVVALQRIGEAVIEAAVQARSGAAVPSSADVTATVAGLRRLAAAVQEWPVPASPGPLPGSGPLAGVAQEIRTAWSALPASDRPRDPGTRTAG</sequence>
<accession>A0A1I3PTD5</accession>